<keyword evidence="2" id="KW-1185">Reference proteome</keyword>
<reference evidence="1 2" key="1">
    <citation type="journal article" date="2013" name="Mar. Genomics">
        <title>Expression of sulfatases in Rhodopirellula baltica and the diversity of sulfatases in the genus Rhodopirellula.</title>
        <authorList>
            <person name="Wegner C.E."/>
            <person name="Richter-Heitmann T."/>
            <person name="Klindworth A."/>
            <person name="Klockow C."/>
            <person name="Richter M."/>
            <person name="Achstetter T."/>
            <person name="Glockner F.O."/>
            <person name="Harder J."/>
        </authorList>
    </citation>
    <scope>NUCLEOTIDE SEQUENCE [LARGE SCALE GENOMIC DNA]</scope>
    <source>
        <strain evidence="1 2">SM1</strain>
    </source>
</reference>
<gene>
    <name evidence="1" type="ORF">RMSM_02731</name>
</gene>
<proteinExistence type="predicted"/>
<evidence type="ECO:0000313" key="1">
    <source>
        <dbReference type="EMBL" id="EMI20341.1"/>
    </source>
</evidence>
<accession>M5RMD2</accession>
<dbReference type="Proteomes" id="UP000011991">
    <property type="component" value="Unassembled WGS sequence"/>
</dbReference>
<dbReference type="InterPro" id="IPR011990">
    <property type="entry name" value="TPR-like_helical_dom_sf"/>
</dbReference>
<name>M5RMD2_9BACT</name>
<dbReference type="Gene3D" id="1.25.40.10">
    <property type="entry name" value="Tetratricopeptide repeat domain"/>
    <property type="match status" value="1"/>
</dbReference>
<sequence length="332" mass="36904">MFANFSRLTLSLANRYRATTMKMTLLRMMLLCAWIAVGVGCRTRASIAIWTPPKLQSTVGKRVAVAQVVGPENIAKKIQQQFIASPPTDDGRELDLVDSETLQPKSPIRLVAATDEESSDVALASVARREGYDYLLRGEVLPERTHGTRPADPDKLTISWRLTAIDEHSASGGKPVVVERRAAVKRYPDLALITDPEDQMVAAAVRESYRLLAPSLDHETVSLAAPVLTLGKSDVLRGNEAARRGDWQQAAKFWTKAAEEHPMQAAATHNLALAAAASQDFSRAKQLARKAVRQFPLPMYQRTSVWIERAQRQYHEAFNLPDPPEGWFVTRR</sequence>
<dbReference type="PATRIC" id="fig|1265738.3.peg.2741"/>
<evidence type="ECO:0000313" key="2">
    <source>
        <dbReference type="Proteomes" id="UP000011991"/>
    </source>
</evidence>
<dbReference type="SUPFAM" id="SSF48452">
    <property type="entry name" value="TPR-like"/>
    <property type="match status" value="1"/>
</dbReference>
<dbReference type="EMBL" id="ANOG01000387">
    <property type="protein sequence ID" value="EMI20341.1"/>
    <property type="molecule type" value="Genomic_DNA"/>
</dbReference>
<comment type="caution">
    <text evidence="1">The sequence shown here is derived from an EMBL/GenBank/DDBJ whole genome shotgun (WGS) entry which is preliminary data.</text>
</comment>
<dbReference type="AlphaFoldDB" id="M5RMD2"/>
<protein>
    <submittedName>
        <fullName evidence="1">Putative secreted protein</fullName>
    </submittedName>
</protein>
<organism evidence="1 2">
    <name type="scientific">Rhodopirellula maiorica SM1</name>
    <dbReference type="NCBI Taxonomy" id="1265738"/>
    <lineage>
        <taxon>Bacteria</taxon>
        <taxon>Pseudomonadati</taxon>
        <taxon>Planctomycetota</taxon>
        <taxon>Planctomycetia</taxon>
        <taxon>Pirellulales</taxon>
        <taxon>Pirellulaceae</taxon>
        <taxon>Novipirellula</taxon>
    </lineage>
</organism>